<sequence>MEAVILSSWDHIMGPQIQKLWFVNDCKNNLLSEIPCNTLHEFNISKHNKDILHTESKYSPDMEIYSIMCGQLLLSEVDSCKPYDEWASRLYISEYKVIVTVVFHVNTWMNCVNDIKGTKDTCLCFGTIFKCKDLDFVLKNHMFIDHQLRKAVDVMQNSLINFDSMMKTVEEIIRNIILELSALPEENLVSLQNLKYPSFQSFVNSSIISKALTSYLQTSECCVVLGSSEVSVNQVLKALSLFSSPKKPFSSKGTSQISPKPYFKGVFIQESNKDTNKESEFLLEKAFKESLSLTVVDTDLNKVWQTIAIQDPNNMSRYSPSIVSETGQLITQFLNDLAFIQQNGGDAEIFIENFNTFLLSKSASFIKVMDGYRQCKGTLAESEIMTLFGVNNSADLQIFLGIAERLKPGFRTTYTCSF</sequence>
<dbReference type="GO" id="GO:0005768">
    <property type="term" value="C:endosome"/>
    <property type="evidence" value="ECO:0007669"/>
    <property type="project" value="TreeGrafter"/>
</dbReference>
<reference evidence="1" key="1">
    <citation type="journal article" date="2020" name="bioRxiv">
        <title>Chromosome-level reference genome of the European wasp spider Argiope bruennichi: a resource for studies on range expansion and evolutionary adaptation.</title>
        <authorList>
            <person name="Sheffer M.M."/>
            <person name="Hoppe A."/>
            <person name="Krehenwinkel H."/>
            <person name="Uhl G."/>
            <person name="Kuss A.W."/>
            <person name="Jensen L."/>
            <person name="Jensen C."/>
            <person name="Gillespie R.G."/>
            <person name="Hoff K.J."/>
            <person name="Prost S."/>
        </authorList>
    </citation>
    <scope>NUCLEOTIDE SEQUENCE</scope>
</reference>
<name>A0A8T0F698_ARGBR</name>
<evidence type="ECO:0000313" key="2">
    <source>
        <dbReference type="Proteomes" id="UP000807504"/>
    </source>
</evidence>
<dbReference type="InterPro" id="IPR027819">
    <property type="entry name" value="C9orf72"/>
</dbReference>
<evidence type="ECO:0000313" key="1">
    <source>
        <dbReference type="EMBL" id="KAF8784940.1"/>
    </source>
</evidence>
<dbReference type="PANTHER" id="PTHR31855">
    <property type="entry name" value="GUANINE NUCLEOTIDE EXCHANGE C9ORF72"/>
    <property type="match status" value="1"/>
</dbReference>
<organism evidence="1 2">
    <name type="scientific">Argiope bruennichi</name>
    <name type="common">Wasp spider</name>
    <name type="synonym">Aranea bruennichi</name>
    <dbReference type="NCBI Taxonomy" id="94029"/>
    <lineage>
        <taxon>Eukaryota</taxon>
        <taxon>Metazoa</taxon>
        <taxon>Ecdysozoa</taxon>
        <taxon>Arthropoda</taxon>
        <taxon>Chelicerata</taxon>
        <taxon>Arachnida</taxon>
        <taxon>Araneae</taxon>
        <taxon>Araneomorphae</taxon>
        <taxon>Entelegynae</taxon>
        <taxon>Araneoidea</taxon>
        <taxon>Araneidae</taxon>
        <taxon>Argiope</taxon>
    </lineage>
</organism>
<dbReference type="GO" id="GO:0006914">
    <property type="term" value="P:autophagy"/>
    <property type="evidence" value="ECO:0007669"/>
    <property type="project" value="TreeGrafter"/>
</dbReference>
<dbReference type="EMBL" id="JABXBU010000030">
    <property type="protein sequence ID" value="KAF8784940.1"/>
    <property type="molecule type" value="Genomic_DNA"/>
</dbReference>
<reference evidence="1" key="2">
    <citation type="submission" date="2020-06" db="EMBL/GenBank/DDBJ databases">
        <authorList>
            <person name="Sheffer M."/>
        </authorList>
    </citation>
    <scope>NUCLEOTIDE SEQUENCE</scope>
</reference>
<dbReference type="AlphaFoldDB" id="A0A8T0F698"/>
<dbReference type="GO" id="GO:0006897">
    <property type="term" value="P:endocytosis"/>
    <property type="evidence" value="ECO:0007669"/>
    <property type="project" value="TreeGrafter"/>
</dbReference>
<gene>
    <name evidence="1" type="ORF">HNY73_010547</name>
</gene>
<dbReference type="GO" id="GO:0005776">
    <property type="term" value="C:autophagosome"/>
    <property type="evidence" value="ECO:0007669"/>
    <property type="project" value="TreeGrafter"/>
</dbReference>
<dbReference type="Proteomes" id="UP000807504">
    <property type="component" value="Unassembled WGS sequence"/>
</dbReference>
<protein>
    <submittedName>
        <fullName evidence="1">Uncharacterized protein</fullName>
    </submittedName>
</protein>
<dbReference type="GO" id="GO:0005085">
    <property type="term" value="F:guanyl-nucleotide exchange factor activity"/>
    <property type="evidence" value="ECO:0007669"/>
    <property type="project" value="InterPro"/>
</dbReference>
<comment type="caution">
    <text evidence="1">The sequence shown here is derived from an EMBL/GenBank/DDBJ whole genome shotgun (WGS) entry which is preliminary data.</text>
</comment>
<proteinExistence type="predicted"/>
<accession>A0A8T0F698</accession>
<dbReference type="PANTHER" id="PTHR31855:SF2">
    <property type="entry name" value="GUANINE NUCLEOTIDE EXCHANGE FACTOR C9ORF72"/>
    <property type="match status" value="1"/>
</dbReference>
<dbReference type="PROSITE" id="PS51835">
    <property type="entry name" value="DENN_C9ORF72"/>
    <property type="match status" value="1"/>
</dbReference>
<dbReference type="Pfam" id="PF15019">
    <property type="entry name" value="C9orf72-like"/>
    <property type="match status" value="1"/>
</dbReference>
<keyword evidence="2" id="KW-1185">Reference proteome</keyword>